<evidence type="ECO:0000256" key="16">
    <source>
        <dbReference type="RuleBase" id="RU003515"/>
    </source>
</evidence>
<keyword evidence="12 14" id="KW-0378">Hydrolase</keyword>
<evidence type="ECO:0000256" key="15">
    <source>
        <dbReference type="PROSITE-ProRule" id="PRU01319"/>
    </source>
</evidence>
<feature type="binding site" evidence="14 15">
    <location>
        <position position="123"/>
    </location>
    <ligand>
        <name>a divalent metal cation</name>
        <dbReference type="ChEBI" id="CHEBI:60240"/>
    </ligand>
</feature>
<dbReference type="AlphaFoldDB" id="A0A6B0XYK3"/>
<dbReference type="NCBIfam" id="NF000595">
    <property type="entry name" value="PRK00015.1-3"/>
    <property type="match status" value="1"/>
</dbReference>
<dbReference type="InterPro" id="IPR036397">
    <property type="entry name" value="RNaseH_sf"/>
</dbReference>
<comment type="subcellular location">
    <subcellularLocation>
        <location evidence="4 14">Cytoplasm</location>
    </subcellularLocation>
</comment>
<accession>A0A6B0XYK3</accession>
<evidence type="ECO:0000256" key="12">
    <source>
        <dbReference type="ARBA" id="ARBA00022801"/>
    </source>
</evidence>
<comment type="cofactor">
    <cofactor evidence="2">
        <name>Mg(2+)</name>
        <dbReference type="ChEBI" id="CHEBI:18420"/>
    </cofactor>
</comment>
<dbReference type="GO" id="GO:0003723">
    <property type="term" value="F:RNA binding"/>
    <property type="evidence" value="ECO:0007669"/>
    <property type="project" value="UniProtKB-UniRule"/>
</dbReference>
<keyword evidence="8 14" id="KW-0963">Cytoplasm</keyword>
<dbReference type="PANTHER" id="PTHR10954">
    <property type="entry name" value="RIBONUCLEASE H2 SUBUNIT A"/>
    <property type="match status" value="1"/>
</dbReference>
<evidence type="ECO:0000256" key="2">
    <source>
        <dbReference type="ARBA" id="ARBA00001946"/>
    </source>
</evidence>
<protein>
    <recommendedName>
        <fullName evidence="7 14">Ribonuclease HII</fullName>
        <shortName evidence="14">RNase HII</shortName>
        <ecNumber evidence="6 14">3.1.26.4</ecNumber>
    </recommendedName>
</protein>
<reference evidence="18" key="1">
    <citation type="submission" date="2019-09" db="EMBL/GenBank/DDBJ databases">
        <title>Characterisation of the sponge microbiome using genome-centric metagenomics.</title>
        <authorList>
            <person name="Engelberts J.P."/>
            <person name="Robbins S.J."/>
            <person name="De Goeij J.M."/>
            <person name="Aranda M."/>
            <person name="Bell S.C."/>
            <person name="Webster N.S."/>
        </authorList>
    </citation>
    <scope>NUCLEOTIDE SEQUENCE</scope>
    <source>
        <strain evidence="18">SB0664_bin_43</strain>
    </source>
</reference>
<evidence type="ECO:0000256" key="7">
    <source>
        <dbReference type="ARBA" id="ARBA00019179"/>
    </source>
</evidence>
<evidence type="ECO:0000259" key="17">
    <source>
        <dbReference type="PROSITE" id="PS51975"/>
    </source>
</evidence>
<dbReference type="InterPro" id="IPR022898">
    <property type="entry name" value="RNase_HII"/>
</dbReference>
<comment type="caution">
    <text evidence="18">The sequence shown here is derived from an EMBL/GenBank/DDBJ whole genome shotgun (WGS) entry which is preliminary data.</text>
</comment>
<dbReference type="GO" id="GO:0043137">
    <property type="term" value="P:DNA replication, removal of RNA primer"/>
    <property type="evidence" value="ECO:0007669"/>
    <property type="project" value="TreeGrafter"/>
</dbReference>
<evidence type="ECO:0000256" key="10">
    <source>
        <dbReference type="ARBA" id="ARBA00022723"/>
    </source>
</evidence>
<evidence type="ECO:0000256" key="3">
    <source>
        <dbReference type="ARBA" id="ARBA00004065"/>
    </source>
</evidence>
<name>A0A6B0XYK3_9RHOB</name>
<gene>
    <name evidence="14" type="primary">rnhB</name>
    <name evidence="18" type="ORF">F4Y60_01305</name>
</gene>
<evidence type="ECO:0000256" key="14">
    <source>
        <dbReference type="HAMAP-Rule" id="MF_00052"/>
    </source>
</evidence>
<evidence type="ECO:0000256" key="11">
    <source>
        <dbReference type="ARBA" id="ARBA00022759"/>
    </source>
</evidence>
<proteinExistence type="inferred from homology"/>
<dbReference type="InterPro" id="IPR024567">
    <property type="entry name" value="RNase_HII/HIII_dom"/>
</dbReference>
<dbReference type="EC" id="3.1.26.4" evidence="6 14"/>
<keyword evidence="9 14" id="KW-0540">Nuclease</keyword>
<comment type="similarity">
    <text evidence="5 14 16">Belongs to the RNase HII family.</text>
</comment>
<dbReference type="EMBL" id="VXRY01000055">
    <property type="protein sequence ID" value="MXY32732.1"/>
    <property type="molecule type" value="Genomic_DNA"/>
</dbReference>
<evidence type="ECO:0000313" key="18">
    <source>
        <dbReference type="EMBL" id="MXY32732.1"/>
    </source>
</evidence>
<dbReference type="CDD" id="cd07182">
    <property type="entry name" value="RNase_HII_bacteria_HII_like"/>
    <property type="match status" value="1"/>
</dbReference>
<keyword evidence="11 14" id="KW-0255">Endonuclease</keyword>
<comment type="cofactor">
    <cofactor evidence="14 15">
        <name>Mn(2+)</name>
        <dbReference type="ChEBI" id="CHEBI:29035"/>
    </cofactor>
    <cofactor evidence="14 15">
        <name>Mg(2+)</name>
        <dbReference type="ChEBI" id="CHEBI:18420"/>
    </cofactor>
    <text evidence="14 15">Manganese or magnesium. Binds 1 divalent metal ion per monomer in the absence of substrate. May bind a second metal ion after substrate binding.</text>
</comment>
<evidence type="ECO:0000256" key="5">
    <source>
        <dbReference type="ARBA" id="ARBA00007383"/>
    </source>
</evidence>
<keyword evidence="10 14" id="KW-0479">Metal-binding</keyword>
<dbReference type="GO" id="GO:0030145">
    <property type="term" value="F:manganese ion binding"/>
    <property type="evidence" value="ECO:0007669"/>
    <property type="project" value="UniProtKB-UniRule"/>
</dbReference>
<dbReference type="GO" id="GO:0004523">
    <property type="term" value="F:RNA-DNA hybrid ribonuclease activity"/>
    <property type="evidence" value="ECO:0007669"/>
    <property type="project" value="UniProtKB-UniRule"/>
</dbReference>
<dbReference type="HAMAP" id="MF_00052_B">
    <property type="entry name" value="RNase_HII_B"/>
    <property type="match status" value="1"/>
</dbReference>
<evidence type="ECO:0000256" key="6">
    <source>
        <dbReference type="ARBA" id="ARBA00012180"/>
    </source>
</evidence>
<dbReference type="InterPro" id="IPR012337">
    <property type="entry name" value="RNaseH-like_sf"/>
</dbReference>
<sequence>MPVVPPAAGILPDYSVERALLESGAREVAGVDEAGRGPLAGPVTAAAVVLDAKALPSGIDDSKKLGTKARERALEGIMACARVSVAHATVEEIDRLNILHASLLAMKRAVAGLRGMPCHVLVDGNMVPGSLGCEATAMVKGDSRSLSIAAASILAKVTRDRIMEDLARKFPGYGWERNAGYPTKAHREALAKLGVTPHHRRSFKTVRELL</sequence>
<dbReference type="Gene3D" id="3.30.420.10">
    <property type="entry name" value="Ribonuclease H-like superfamily/Ribonuclease H"/>
    <property type="match status" value="1"/>
</dbReference>
<feature type="domain" description="RNase H type-2" evidence="17">
    <location>
        <begin position="26"/>
        <end position="210"/>
    </location>
</feature>
<evidence type="ECO:0000256" key="8">
    <source>
        <dbReference type="ARBA" id="ARBA00022490"/>
    </source>
</evidence>
<organism evidence="18">
    <name type="scientific">Boseongicola sp. SB0664_bin_43</name>
    <dbReference type="NCBI Taxonomy" id="2604844"/>
    <lineage>
        <taxon>Bacteria</taxon>
        <taxon>Pseudomonadati</taxon>
        <taxon>Pseudomonadota</taxon>
        <taxon>Alphaproteobacteria</taxon>
        <taxon>Rhodobacterales</taxon>
        <taxon>Paracoccaceae</taxon>
        <taxon>Boseongicola</taxon>
    </lineage>
</organism>
<dbReference type="SUPFAM" id="SSF53098">
    <property type="entry name" value="Ribonuclease H-like"/>
    <property type="match status" value="1"/>
</dbReference>
<dbReference type="GO" id="GO:0006298">
    <property type="term" value="P:mismatch repair"/>
    <property type="evidence" value="ECO:0007669"/>
    <property type="project" value="TreeGrafter"/>
</dbReference>
<dbReference type="PANTHER" id="PTHR10954:SF18">
    <property type="entry name" value="RIBONUCLEASE HII"/>
    <property type="match status" value="1"/>
</dbReference>
<dbReference type="InterPro" id="IPR001352">
    <property type="entry name" value="RNase_HII/HIII"/>
</dbReference>
<comment type="catalytic activity">
    <reaction evidence="1 14 15 16">
        <text>Endonucleolytic cleavage to 5'-phosphomonoester.</text>
        <dbReference type="EC" id="3.1.26.4"/>
    </reaction>
</comment>
<dbReference type="PROSITE" id="PS51975">
    <property type="entry name" value="RNASE_H_2"/>
    <property type="match status" value="1"/>
</dbReference>
<feature type="binding site" evidence="14 15">
    <location>
        <position position="32"/>
    </location>
    <ligand>
        <name>a divalent metal cation</name>
        <dbReference type="ChEBI" id="CHEBI:60240"/>
    </ligand>
</feature>
<keyword evidence="13 14" id="KW-0464">Manganese</keyword>
<dbReference type="GO" id="GO:0005737">
    <property type="term" value="C:cytoplasm"/>
    <property type="evidence" value="ECO:0007669"/>
    <property type="project" value="UniProtKB-SubCell"/>
</dbReference>
<evidence type="ECO:0000256" key="9">
    <source>
        <dbReference type="ARBA" id="ARBA00022722"/>
    </source>
</evidence>
<dbReference type="GO" id="GO:0032299">
    <property type="term" value="C:ribonuclease H2 complex"/>
    <property type="evidence" value="ECO:0007669"/>
    <property type="project" value="TreeGrafter"/>
</dbReference>
<evidence type="ECO:0000256" key="1">
    <source>
        <dbReference type="ARBA" id="ARBA00000077"/>
    </source>
</evidence>
<feature type="binding site" evidence="14 15">
    <location>
        <position position="33"/>
    </location>
    <ligand>
        <name>a divalent metal cation</name>
        <dbReference type="ChEBI" id="CHEBI:60240"/>
    </ligand>
</feature>
<dbReference type="Pfam" id="PF01351">
    <property type="entry name" value="RNase_HII"/>
    <property type="match status" value="1"/>
</dbReference>
<evidence type="ECO:0000256" key="4">
    <source>
        <dbReference type="ARBA" id="ARBA00004496"/>
    </source>
</evidence>
<evidence type="ECO:0000256" key="13">
    <source>
        <dbReference type="ARBA" id="ARBA00023211"/>
    </source>
</evidence>
<comment type="function">
    <text evidence="3 14 16">Endonuclease that specifically degrades the RNA of RNA-DNA hybrids.</text>
</comment>